<dbReference type="EMBL" id="MN739614">
    <property type="protein sequence ID" value="QHT15917.1"/>
    <property type="molecule type" value="Genomic_DNA"/>
</dbReference>
<accession>A0A6C0DHA9</accession>
<name>A0A6C0DHA9_9ZZZZ</name>
<sequence length="177" mass="20941">MNFNLYEYYNMDSRNNNNNNQINIQYLENSITNIQEKLPAILDDFKKYYIFYNKTPTYSEYQTIFENLKSNLNSINSELITISNNVNISIQNISDQLLKLNNLIEKEKTKNMKLKSNSYNLNNKYNGSKELVNEYKQIYDNKYLRNVSIFIGIIVSSILLYKFFTPRVDSKSITNVV</sequence>
<feature type="transmembrane region" description="Helical" evidence="2">
    <location>
        <begin position="143"/>
        <end position="164"/>
    </location>
</feature>
<evidence type="ECO:0000256" key="2">
    <source>
        <dbReference type="SAM" id="Phobius"/>
    </source>
</evidence>
<proteinExistence type="predicted"/>
<feature type="coiled-coil region" evidence="1">
    <location>
        <begin position="90"/>
        <end position="117"/>
    </location>
</feature>
<keyword evidence="2" id="KW-0812">Transmembrane</keyword>
<keyword evidence="2" id="KW-1133">Transmembrane helix</keyword>
<evidence type="ECO:0000313" key="3">
    <source>
        <dbReference type="EMBL" id="QHT15917.1"/>
    </source>
</evidence>
<keyword evidence="2" id="KW-0472">Membrane</keyword>
<evidence type="ECO:0000256" key="1">
    <source>
        <dbReference type="SAM" id="Coils"/>
    </source>
</evidence>
<reference evidence="3" key="1">
    <citation type="journal article" date="2020" name="Nature">
        <title>Giant virus diversity and host interactions through global metagenomics.</title>
        <authorList>
            <person name="Schulz F."/>
            <person name="Roux S."/>
            <person name="Paez-Espino D."/>
            <person name="Jungbluth S."/>
            <person name="Walsh D.A."/>
            <person name="Denef V.J."/>
            <person name="McMahon K.D."/>
            <person name="Konstantinidis K.T."/>
            <person name="Eloe-Fadrosh E.A."/>
            <person name="Kyrpides N.C."/>
            <person name="Woyke T."/>
        </authorList>
    </citation>
    <scope>NUCLEOTIDE SEQUENCE</scope>
    <source>
        <strain evidence="3">GVMAG-M-3300023174-182</strain>
    </source>
</reference>
<keyword evidence="1" id="KW-0175">Coiled coil</keyword>
<organism evidence="3">
    <name type="scientific">viral metagenome</name>
    <dbReference type="NCBI Taxonomy" id="1070528"/>
    <lineage>
        <taxon>unclassified sequences</taxon>
        <taxon>metagenomes</taxon>
        <taxon>organismal metagenomes</taxon>
    </lineage>
</organism>
<protein>
    <submittedName>
        <fullName evidence="3">Uncharacterized protein</fullName>
    </submittedName>
</protein>
<dbReference type="AlphaFoldDB" id="A0A6C0DHA9"/>